<dbReference type="Gene3D" id="2.60.40.10">
    <property type="entry name" value="Immunoglobulins"/>
    <property type="match status" value="2"/>
</dbReference>
<dbReference type="STRING" id="1802207.A3D44_01755"/>
<feature type="domain" description="IPT/TIG" evidence="2">
    <location>
        <begin position="40"/>
        <end position="122"/>
    </location>
</feature>
<dbReference type="EMBL" id="MHOT01000023">
    <property type="protein sequence ID" value="OGZ68374.1"/>
    <property type="molecule type" value="Genomic_DNA"/>
</dbReference>
<dbReference type="InterPro" id="IPR014756">
    <property type="entry name" value="Ig_E-set"/>
</dbReference>
<evidence type="ECO:0000313" key="3">
    <source>
        <dbReference type="EMBL" id="OGZ68374.1"/>
    </source>
</evidence>
<reference evidence="3 4" key="1">
    <citation type="journal article" date="2016" name="Nat. Commun.">
        <title>Thousands of microbial genomes shed light on interconnected biogeochemical processes in an aquifer system.</title>
        <authorList>
            <person name="Anantharaman K."/>
            <person name="Brown C.T."/>
            <person name="Hug L.A."/>
            <person name="Sharon I."/>
            <person name="Castelle C.J."/>
            <person name="Probst A.J."/>
            <person name="Thomas B.C."/>
            <person name="Singh A."/>
            <person name="Wilkins M.J."/>
            <person name="Karaoz U."/>
            <person name="Brodie E.L."/>
            <person name="Williams K.H."/>
            <person name="Hubbard S.S."/>
            <person name="Banfield J.F."/>
        </authorList>
    </citation>
    <scope>NUCLEOTIDE SEQUENCE [LARGE SCALE GENOMIC DNA]</scope>
</reference>
<keyword evidence="1" id="KW-0472">Membrane</keyword>
<feature type="domain" description="IPT/TIG" evidence="2">
    <location>
        <begin position="133"/>
        <end position="193"/>
    </location>
</feature>
<comment type="caution">
    <text evidence="3">The sequence shown here is derived from an EMBL/GenBank/DDBJ whole genome shotgun (WGS) entry which is preliminary data.</text>
</comment>
<organism evidence="3 4">
    <name type="scientific">Candidatus Staskawiczbacteria bacterium RIFCSPHIGHO2_02_FULL_42_22</name>
    <dbReference type="NCBI Taxonomy" id="1802207"/>
    <lineage>
        <taxon>Bacteria</taxon>
        <taxon>Candidatus Staskawicziibacteriota</taxon>
    </lineage>
</organism>
<evidence type="ECO:0000313" key="4">
    <source>
        <dbReference type="Proteomes" id="UP000178820"/>
    </source>
</evidence>
<dbReference type="Proteomes" id="UP000178820">
    <property type="component" value="Unassembled WGS sequence"/>
</dbReference>
<feature type="domain" description="IPT/TIG" evidence="2">
    <location>
        <begin position="261"/>
        <end position="326"/>
    </location>
</feature>
<keyword evidence="1" id="KW-1133">Transmembrane helix</keyword>
<dbReference type="Pfam" id="PF01833">
    <property type="entry name" value="TIG"/>
    <property type="match status" value="3"/>
</dbReference>
<accession>A0A1G2I0Q1</accession>
<name>A0A1G2I0Q1_9BACT</name>
<evidence type="ECO:0000256" key="1">
    <source>
        <dbReference type="SAM" id="Phobius"/>
    </source>
</evidence>
<gene>
    <name evidence="3" type="ORF">A3D44_01755</name>
</gene>
<keyword evidence="1" id="KW-0812">Transmembrane</keyword>
<feature type="transmembrane region" description="Helical" evidence="1">
    <location>
        <begin position="9"/>
        <end position="28"/>
    </location>
</feature>
<dbReference type="InterPro" id="IPR013783">
    <property type="entry name" value="Ig-like_fold"/>
</dbReference>
<protein>
    <recommendedName>
        <fullName evidence="2">IPT/TIG domain-containing protein</fullName>
    </recommendedName>
</protein>
<proteinExistence type="predicted"/>
<evidence type="ECO:0000259" key="2">
    <source>
        <dbReference type="Pfam" id="PF01833"/>
    </source>
</evidence>
<dbReference type="SUPFAM" id="SSF81296">
    <property type="entry name" value="E set domains"/>
    <property type="match status" value="2"/>
</dbReference>
<sequence length="512" mass="55021">MEIFSYKRIILMSAIFLFNFGVVFYSNADFVPPAGGNPLPHITIISPESALVGGGGFILIVEGTGFVNGSVVNWNGSPRAAATNFISPTKLKVQYISYADIESMGRYLITVSNPAPGGGTSNSREFIVKSGATITSISPTSSSFGGPDMDIVVNGYNFLPTSKVWIEALSGTAPIETIFISENKVQVKITHEYLSTNSGERMVFVGTPYSSDVFDFEKSNKKAFTINPNLSLKPFIDKISPSSILPSCSIEDFTDDGNPQFIIGVYGANFGSNDQVEFGGDNMTTQYTDSEGMEFEVPESIIQNPATISVKVKRGGDLSSNAKAFTVENNVVPSITAMSPSSTPLNPKEGTLEITVVGDNFSNYALLVNDIDSDAITFRYEPEFPICNGWGKLVTLIRRRLLTVGEHQIYVSNPEPGGGNSNVMKFTVTEDGDAVINQMHTACTTNNKCVIINEPGSNMCTSNNDCLLPGNPPGTLATDTPKTSLMDFLQSSLASLLGASFLLKDILKKFIG</sequence>
<dbReference type="InterPro" id="IPR002909">
    <property type="entry name" value="IPT_dom"/>
</dbReference>
<dbReference type="AlphaFoldDB" id="A0A1G2I0Q1"/>